<dbReference type="InterPro" id="IPR006145">
    <property type="entry name" value="PsdUridine_synth_RsuA/RluA"/>
</dbReference>
<dbReference type="PROSITE" id="PS01129">
    <property type="entry name" value="PSI_RLU"/>
    <property type="match status" value="1"/>
</dbReference>
<dbReference type="Pfam" id="PF00849">
    <property type="entry name" value="PseudoU_synth_2"/>
    <property type="match status" value="1"/>
</dbReference>
<dbReference type="InterPro" id="IPR020103">
    <property type="entry name" value="PsdUridine_synth_cat_dom_sf"/>
</dbReference>
<dbReference type="SMART" id="SM00363">
    <property type="entry name" value="S4"/>
    <property type="match status" value="1"/>
</dbReference>
<dbReference type="EMBL" id="JACCEV010000003">
    <property type="protein sequence ID" value="NYT86563.1"/>
    <property type="molecule type" value="Genomic_DNA"/>
</dbReference>
<evidence type="ECO:0000256" key="2">
    <source>
        <dbReference type="ARBA" id="ARBA00023235"/>
    </source>
</evidence>
<dbReference type="GO" id="GO:0160140">
    <property type="term" value="F:23S rRNA pseudouridine(1911/1915/1917) synthase activity"/>
    <property type="evidence" value="ECO:0007669"/>
    <property type="project" value="UniProtKB-EC"/>
</dbReference>
<gene>
    <name evidence="8" type="ORF">H0A62_13200</name>
</gene>
<protein>
    <recommendedName>
        <fullName evidence="6">Pseudouridine synthase</fullName>
        <ecNumber evidence="6">5.4.99.-</ecNumber>
    </recommendedName>
</protein>
<evidence type="ECO:0000313" key="9">
    <source>
        <dbReference type="Proteomes" id="UP000554144"/>
    </source>
</evidence>
<comment type="caution">
    <text evidence="8">The sequence shown here is derived from an EMBL/GenBank/DDBJ whole genome shotgun (WGS) entry which is preliminary data.</text>
</comment>
<evidence type="ECO:0000256" key="3">
    <source>
        <dbReference type="ARBA" id="ARBA00036882"/>
    </source>
</evidence>
<dbReference type="PANTHER" id="PTHR21600">
    <property type="entry name" value="MITOCHONDRIAL RNA PSEUDOURIDINE SYNTHASE"/>
    <property type="match status" value="1"/>
</dbReference>
<dbReference type="EC" id="5.4.99.-" evidence="6"/>
<feature type="active site" evidence="4">
    <location>
        <position position="149"/>
    </location>
</feature>
<dbReference type="Gene3D" id="3.10.290.10">
    <property type="entry name" value="RNA-binding S4 domain"/>
    <property type="match status" value="1"/>
</dbReference>
<dbReference type="InterPro" id="IPR050188">
    <property type="entry name" value="RluA_PseudoU_synthase"/>
</dbReference>
<accession>A0A853H7T9</accession>
<evidence type="ECO:0000256" key="6">
    <source>
        <dbReference type="RuleBase" id="RU362028"/>
    </source>
</evidence>
<evidence type="ECO:0000256" key="5">
    <source>
        <dbReference type="PROSITE-ProRule" id="PRU00182"/>
    </source>
</evidence>
<reference evidence="8 9" key="1">
    <citation type="submission" date="2020-07" db="EMBL/GenBank/DDBJ databases">
        <title>Taxonomic revisions and descriptions of new bacterial species based on genomic comparisons in the high-G+C-content subgroup of the family Alcaligenaceae.</title>
        <authorList>
            <person name="Szabo A."/>
            <person name="Felfoldi T."/>
        </authorList>
    </citation>
    <scope>NUCLEOTIDE SEQUENCE [LARGE SCALE GENOMIC DNA]</scope>
    <source>
        <strain evidence="8 9">DSM 25667</strain>
    </source>
</reference>
<keyword evidence="5" id="KW-0694">RNA-binding</keyword>
<comment type="catalytic activity">
    <reaction evidence="6">
        <text>a uridine in RNA = a pseudouridine in RNA</text>
        <dbReference type="Rhea" id="RHEA:48348"/>
        <dbReference type="Rhea" id="RHEA-COMP:12068"/>
        <dbReference type="Rhea" id="RHEA-COMP:12069"/>
        <dbReference type="ChEBI" id="CHEBI:65314"/>
        <dbReference type="ChEBI" id="CHEBI:65315"/>
    </reaction>
</comment>
<dbReference type="CDD" id="cd02869">
    <property type="entry name" value="PseudoU_synth_RluA_like"/>
    <property type="match status" value="1"/>
</dbReference>
<dbReference type="InterPro" id="IPR036986">
    <property type="entry name" value="S4_RNA-bd_sf"/>
</dbReference>
<dbReference type="PROSITE" id="PS50889">
    <property type="entry name" value="S4"/>
    <property type="match status" value="1"/>
</dbReference>
<dbReference type="NCBIfam" id="TIGR00005">
    <property type="entry name" value="rluA_subfam"/>
    <property type="match status" value="1"/>
</dbReference>
<name>A0A853H7T9_9BURK</name>
<sequence length="319" mass="35030">MTDTDINKESLAAPDPLEFLVPYTAMPERLDKVIARLIPEHSRSRLQGWIEGGHVLVNGQPGRVKQMANPGDRLVVWEQSPPEALAFTPEDVDFEVVDQSADWIVVNKPAGLVTHPGAGNWHGTLLNGLLYRFPELATVARAGIVHRLDKDTSGLLVVARHEKAQTHLIRQLQAHSVNREYIALVHGLLTRPGSVRLAIGRDTRVPVRMAVEPAIAPKAAITHYHPGRTGNIDDANVTEVVCKLETGRTHQIRVHMMSLHHPLVADTLYGGKPLGSASRQLLHARALSFDDYGSDRRVSFAAALAADFQHVLDGVAWNT</sequence>
<evidence type="ECO:0000259" key="7">
    <source>
        <dbReference type="SMART" id="SM00363"/>
    </source>
</evidence>
<comment type="similarity">
    <text evidence="1 6">Belongs to the pseudouridine synthase RluA family.</text>
</comment>
<keyword evidence="2 6" id="KW-0413">Isomerase</keyword>
<dbReference type="GO" id="GO:0000455">
    <property type="term" value="P:enzyme-directed rRNA pseudouridine synthesis"/>
    <property type="evidence" value="ECO:0007669"/>
    <property type="project" value="UniProtKB-ARBA"/>
</dbReference>
<comment type="function">
    <text evidence="6">Responsible for synthesis of pseudouridine from uracil.</text>
</comment>
<keyword evidence="9" id="KW-1185">Reference proteome</keyword>
<dbReference type="SUPFAM" id="SSF55174">
    <property type="entry name" value="Alpha-L RNA-binding motif"/>
    <property type="match status" value="1"/>
</dbReference>
<feature type="domain" description="RNA-binding S4" evidence="7">
    <location>
        <begin position="28"/>
        <end position="89"/>
    </location>
</feature>
<dbReference type="PANTHER" id="PTHR21600:SF44">
    <property type="entry name" value="RIBOSOMAL LARGE SUBUNIT PSEUDOURIDINE SYNTHASE D"/>
    <property type="match status" value="1"/>
</dbReference>
<dbReference type="Gene3D" id="3.30.2350.10">
    <property type="entry name" value="Pseudouridine synthase"/>
    <property type="match status" value="1"/>
</dbReference>
<dbReference type="CDD" id="cd00165">
    <property type="entry name" value="S4"/>
    <property type="match status" value="1"/>
</dbReference>
<proteinExistence type="inferred from homology"/>
<dbReference type="AlphaFoldDB" id="A0A853H7T9"/>
<dbReference type="SUPFAM" id="SSF55120">
    <property type="entry name" value="Pseudouridine synthase"/>
    <property type="match status" value="1"/>
</dbReference>
<evidence type="ECO:0000256" key="1">
    <source>
        <dbReference type="ARBA" id="ARBA00010876"/>
    </source>
</evidence>
<dbReference type="OrthoDB" id="9785808at2"/>
<comment type="catalytic activity">
    <reaction evidence="3">
        <text>uridine(1911/1915/1917) in 23S rRNA = pseudouridine(1911/1915/1917) in 23S rRNA</text>
        <dbReference type="Rhea" id="RHEA:42524"/>
        <dbReference type="Rhea" id="RHEA-COMP:10097"/>
        <dbReference type="Rhea" id="RHEA-COMP:10098"/>
        <dbReference type="ChEBI" id="CHEBI:65314"/>
        <dbReference type="ChEBI" id="CHEBI:65315"/>
        <dbReference type="EC" id="5.4.99.23"/>
    </reaction>
</comment>
<dbReference type="Pfam" id="PF01479">
    <property type="entry name" value="S4"/>
    <property type="match status" value="1"/>
</dbReference>
<dbReference type="InterPro" id="IPR006225">
    <property type="entry name" value="PsdUridine_synth_RluC/D"/>
</dbReference>
<dbReference type="InterPro" id="IPR006224">
    <property type="entry name" value="PsdUridine_synth_RluA-like_CS"/>
</dbReference>
<organism evidence="8 9">
    <name type="scientific">Pollutimonas harenae</name>
    <dbReference type="NCBI Taxonomy" id="657015"/>
    <lineage>
        <taxon>Bacteria</taxon>
        <taxon>Pseudomonadati</taxon>
        <taxon>Pseudomonadota</taxon>
        <taxon>Betaproteobacteria</taxon>
        <taxon>Burkholderiales</taxon>
        <taxon>Alcaligenaceae</taxon>
        <taxon>Pollutimonas</taxon>
    </lineage>
</organism>
<dbReference type="RefSeq" id="WP_130040138.1">
    <property type="nucleotide sequence ID" value="NZ_JACCEV010000003.1"/>
</dbReference>
<dbReference type="GO" id="GO:0003723">
    <property type="term" value="F:RNA binding"/>
    <property type="evidence" value="ECO:0007669"/>
    <property type="project" value="UniProtKB-KW"/>
</dbReference>
<dbReference type="InterPro" id="IPR002942">
    <property type="entry name" value="S4_RNA-bd"/>
</dbReference>
<evidence type="ECO:0000313" key="8">
    <source>
        <dbReference type="EMBL" id="NYT86563.1"/>
    </source>
</evidence>
<evidence type="ECO:0000256" key="4">
    <source>
        <dbReference type="PIRSR" id="PIRSR606225-1"/>
    </source>
</evidence>
<dbReference type="Proteomes" id="UP000554144">
    <property type="component" value="Unassembled WGS sequence"/>
</dbReference>